<dbReference type="Gene3D" id="2.60.40.3440">
    <property type="match status" value="2"/>
</dbReference>
<dbReference type="SUPFAM" id="SSF49313">
    <property type="entry name" value="Cadherin-like"/>
    <property type="match status" value="2"/>
</dbReference>
<feature type="transmembrane region" description="Helical" evidence="2">
    <location>
        <begin position="21"/>
        <end position="43"/>
    </location>
</feature>
<dbReference type="EMBL" id="JAUQUB010000002">
    <property type="protein sequence ID" value="MDO7882836.1"/>
    <property type="molecule type" value="Genomic_DNA"/>
</dbReference>
<dbReference type="NCBIfam" id="NF012211">
    <property type="entry name" value="tand_rpt_95"/>
    <property type="match status" value="4"/>
</dbReference>
<feature type="transmembrane region" description="Helical" evidence="2">
    <location>
        <begin position="596"/>
        <end position="615"/>
    </location>
</feature>
<evidence type="ECO:0000256" key="1">
    <source>
        <dbReference type="SAM" id="MobiDB-lite"/>
    </source>
</evidence>
<gene>
    <name evidence="3" type="ORF">Q5716_11425</name>
</gene>
<accession>A0ABT9BSR1</accession>
<keyword evidence="4" id="KW-1185">Reference proteome</keyword>
<dbReference type="Gene3D" id="2.60.40.2810">
    <property type="match status" value="2"/>
</dbReference>
<reference evidence="3 4" key="1">
    <citation type="submission" date="2023-07" db="EMBL/GenBank/DDBJ databases">
        <title>Protaetiibacter sp. nov WY-16 isolated from soil.</title>
        <authorList>
            <person name="Liu B."/>
            <person name="Wan Y."/>
        </authorList>
    </citation>
    <scope>NUCLEOTIDE SEQUENCE [LARGE SCALE GENOMIC DNA]</scope>
    <source>
        <strain evidence="3 4">WY-16</strain>
    </source>
</reference>
<feature type="region of interest" description="Disordered" evidence="1">
    <location>
        <begin position="556"/>
        <end position="590"/>
    </location>
</feature>
<keyword evidence="2" id="KW-0472">Membrane</keyword>
<dbReference type="InterPro" id="IPR015919">
    <property type="entry name" value="Cadherin-like_sf"/>
</dbReference>
<evidence type="ECO:0000313" key="4">
    <source>
        <dbReference type="Proteomes" id="UP001241072"/>
    </source>
</evidence>
<sequence>MPAPLESPARRFRPVAITPDPLRIGAMILVIILTIGFSLWAVLPAFADDPVDLPPVAADDYFSGTEDSVITGSVCGNDSDPEAGDLDAVGWGTPSAGGQLDYNGSSCEFWYYPPAGFSGVSTFTYFAHDHVQSSIAPATVTVEVTPVDDPAPVNTAPVAVDDYYSTPAGETLTAPVSILANDTDAEGDALVVDWNSGPPSGLLTLDSGTGLFTYVPAAGYSGPVTFTYYVYDGTDTSNYATVTITVIDDDPDVNHVPVAVADAYVTGKNQKLVIPAPGVVVNDTDADGDPLMFSLTAPVGGKLPGEMLLNDLDGTMYYTPPTDFTGTRTWSSRAWDGIDYSAPVDLVIEVTEEPVDYAEPVAVDDEYSVVTGTTLSVPAPGILGNDSDADSGFSLTSYIVPDHGAITSMSPLTGAFEYVPAAGFVGDDSFTYVAVDPQGGESNSATVIIHVLAEVPAPEAGAPVAMDDAYTVAEGGTLSVSSLLGVLVNDSDPDGDLLSVSGTNDLSDGTLSVDPSGGFDYTPSAGFTGDATFEYRVTDGSNLSEWATVTITVTPAESAPELPTQPDGPGDAPSGASDGSPTGTGAAGLASTGSSVSALAAFSALLLVAIGAVVMRRGRARSGVR</sequence>
<protein>
    <submittedName>
        <fullName evidence="3">Ig-like domain-containing protein</fullName>
    </submittedName>
</protein>
<dbReference type="RefSeq" id="WP_305003268.1">
    <property type="nucleotide sequence ID" value="NZ_JAUQUB010000002.1"/>
</dbReference>
<name>A0ABT9BSR1_9MICO</name>
<dbReference type="Proteomes" id="UP001241072">
    <property type="component" value="Unassembled WGS sequence"/>
</dbReference>
<keyword evidence="2" id="KW-0812">Transmembrane</keyword>
<organism evidence="3 4">
    <name type="scientific">Antiquaquibacter soli</name>
    <dbReference type="NCBI Taxonomy" id="3064523"/>
    <lineage>
        <taxon>Bacteria</taxon>
        <taxon>Bacillati</taxon>
        <taxon>Actinomycetota</taxon>
        <taxon>Actinomycetes</taxon>
        <taxon>Micrococcales</taxon>
        <taxon>Microbacteriaceae</taxon>
        <taxon>Antiquaquibacter</taxon>
    </lineage>
</organism>
<keyword evidence="2" id="KW-1133">Transmembrane helix</keyword>
<dbReference type="Pfam" id="PF17963">
    <property type="entry name" value="Big_9"/>
    <property type="match status" value="5"/>
</dbReference>
<proteinExistence type="predicted"/>
<evidence type="ECO:0000256" key="2">
    <source>
        <dbReference type="SAM" id="Phobius"/>
    </source>
</evidence>
<evidence type="ECO:0000313" key="3">
    <source>
        <dbReference type="EMBL" id="MDO7882836.1"/>
    </source>
</evidence>
<feature type="compositionally biased region" description="Low complexity" evidence="1">
    <location>
        <begin position="579"/>
        <end position="590"/>
    </location>
</feature>
<comment type="caution">
    <text evidence="3">The sequence shown here is derived from an EMBL/GenBank/DDBJ whole genome shotgun (WGS) entry which is preliminary data.</text>
</comment>